<evidence type="ECO:0000256" key="2">
    <source>
        <dbReference type="SAM" id="SignalP"/>
    </source>
</evidence>
<evidence type="ECO:0000313" key="4">
    <source>
        <dbReference type="EMBL" id="QGV77327.1"/>
    </source>
</evidence>
<accession>A0A6I6F8P7</accession>
<dbReference type="AlphaFoldDB" id="A0A6I6F8P7"/>
<dbReference type="Proteomes" id="UP000422572">
    <property type="component" value="Chromosome"/>
</dbReference>
<dbReference type="SUPFAM" id="SSF56024">
    <property type="entry name" value="Phospholipase D/nuclease"/>
    <property type="match status" value="1"/>
</dbReference>
<dbReference type="RefSeq" id="WP_156691146.1">
    <property type="nucleotide sequence ID" value="NZ_CP034279.1"/>
</dbReference>
<gene>
    <name evidence="4" type="ORF">EIZ62_02950</name>
</gene>
<dbReference type="EMBL" id="CP034279">
    <property type="protein sequence ID" value="QGV77327.1"/>
    <property type="molecule type" value="Genomic_DNA"/>
</dbReference>
<dbReference type="KEGG" id="sfic:EIZ62_02950"/>
<dbReference type="Pfam" id="PF13091">
    <property type="entry name" value="PLDc_2"/>
    <property type="match status" value="1"/>
</dbReference>
<name>A0A6I6F8P7_9ACTN</name>
<evidence type="ECO:0000313" key="5">
    <source>
        <dbReference type="Proteomes" id="UP000422572"/>
    </source>
</evidence>
<evidence type="ECO:0000259" key="3">
    <source>
        <dbReference type="Pfam" id="PF13091"/>
    </source>
</evidence>
<feature type="region of interest" description="Disordered" evidence="1">
    <location>
        <begin position="345"/>
        <end position="372"/>
    </location>
</feature>
<feature type="domain" description="Phospholipase D-like" evidence="3">
    <location>
        <begin position="69"/>
        <end position="248"/>
    </location>
</feature>
<dbReference type="OrthoDB" id="3740959at2"/>
<evidence type="ECO:0000256" key="1">
    <source>
        <dbReference type="SAM" id="MobiDB-lite"/>
    </source>
</evidence>
<dbReference type="InterPro" id="IPR025202">
    <property type="entry name" value="PLD-like_dom"/>
</dbReference>
<dbReference type="Gene3D" id="3.30.870.10">
    <property type="entry name" value="Endonuclease Chain A"/>
    <property type="match status" value="1"/>
</dbReference>
<feature type="chain" id="PRO_5026028853" description="Phospholipase D-like domain-containing protein" evidence="2">
    <location>
        <begin position="31"/>
        <end position="372"/>
    </location>
</feature>
<keyword evidence="5" id="KW-1185">Reference proteome</keyword>
<keyword evidence="2" id="KW-0732">Signal</keyword>
<protein>
    <recommendedName>
        <fullName evidence="3">Phospholipase D-like domain-containing protein</fullName>
    </recommendedName>
</protein>
<reference evidence="4 5" key="1">
    <citation type="submission" date="2018-12" db="EMBL/GenBank/DDBJ databases">
        <title>Complete genome sequence of Streptomyces ficellus NRRL8067, the producer of ficellomycin, feldamycin and nojirimycin.</title>
        <authorList>
            <person name="Zhang H."/>
            <person name="Yue R."/>
            <person name="Liu Y."/>
            <person name="Li M."/>
            <person name="Mu H."/>
            <person name="Zhang J."/>
        </authorList>
    </citation>
    <scope>NUCLEOTIDE SEQUENCE [LARGE SCALE GENOMIC DNA]</scope>
    <source>
        <strain evidence="4 5">NRRL 8067</strain>
    </source>
</reference>
<proteinExistence type="predicted"/>
<organism evidence="4 5">
    <name type="scientific">Streptomyces ficellus</name>
    <dbReference type="NCBI Taxonomy" id="1977088"/>
    <lineage>
        <taxon>Bacteria</taxon>
        <taxon>Bacillati</taxon>
        <taxon>Actinomycetota</taxon>
        <taxon>Actinomycetes</taxon>
        <taxon>Kitasatosporales</taxon>
        <taxon>Streptomycetaceae</taxon>
        <taxon>Streptomyces</taxon>
    </lineage>
</organism>
<sequence length="372" mass="40459">MQKINLGLTATTTAAVLALLDVTTPMPALADDSPPPRAATAEATMKTGVVWNDPTAGAARQYAIRDHLVKLIDGATVGSDIKISAYVLGGRNEPDGTNKLRDSLVNAHHRGVNVQLILDSESSRYWESASVFTHLAAQLTKATGKNNVSWLRMCPFTPRDVSNPADKDVDSQACLAKDPKADDDWGGVNHNKFYLFSETTGTGTEPVKNVVVQTSANMTSWDGEYAWNDALRVVGNQALYDAYKQYFDLQAAAQADRSKVESDVRLDTQAGRAKAYFFPRAEDVIVNILKTVDNPVPGESLPCRGNSAGVGTEGRHTVVRVAIHGITRPEVADALVALDKRGMLRGRRVPHTQRRRPVQAREQRCHPPPVAQ</sequence>
<feature type="signal peptide" evidence="2">
    <location>
        <begin position="1"/>
        <end position="30"/>
    </location>
</feature>
<feature type="compositionally biased region" description="Basic residues" evidence="1">
    <location>
        <begin position="345"/>
        <end position="358"/>
    </location>
</feature>